<sequence>MIAYATGVVRLVARHARTAWSGWRHRGEIGNRGYGAESISEAAFEPHDVDDVPMGDSPLVPRRSISGDYAVEPTDLRALRLAVAWANLHRIPIRIHECGLSTNGTSSPPTGELHISMASCRHYRFEEKGTITVGAGVDIEELRATVASHGFDVRETVKDVVMVSGDGRVQRLAGSEEFRRPSGSMGRLGIAYELKLRIRRNSRVAPRTYPLGVSGVVAARSHASEPREADWIGAAKRLVAISARHFAKRAE</sequence>
<dbReference type="EMBL" id="CP089983">
    <property type="protein sequence ID" value="WXB03731.1"/>
    <property type="molecule type" value="Genomic_DNA"/>
</dbReference>
<reference evidence="2" key="1">
    <citation type="submission" date="2021-12" db="EMBL/GenBank/DDBJ databases">
        <title>Discovery of the Pendulisporaceae a myxobacterial family with distinct sporulation behavior and unique specialized metabolism.</title>
        <authorList>
            <person name="Garcia R."/>
            <person name="Popoff A."/>
            <person name="Bader C.D."/>
            <person name="Loehr J."/>
            <person name="Walesch S."/>
            <person name="Walt C."/>
            <person name="Boldt J."/>
            <person name="Bunk B."/>
            <person name="Haeckl F.J.F.P.J."/>
            <person name="Gunesch A.P."/>
            <person name="Birkelbach J."/>
            <person name="Nuebel U."/>
            <person name="Pietschmann T."/>
            <person name="Bach T."/>
            <person name="Mueller R."/>
        </authorList>
    </citation>
    <scope>NUCLEOTIDE SEQUENCE</scope>
    <source>
        <strain evidence="2">MSr11367</strain>
    </source>
</reference>
<dbReference type="Gene3D" id="3.30.465.10">
    <property type="match status" value="1"/>
</dbReference>
<proteinExistence type="predicted"/>
<dbReference type="InterPro" id="IPR006094">
    <property type="entry name" value="Oxid_FAD_bind_N"/>
</dbReference>
<evidence type="ECO:0000259" key="1">
    <source>
        <dbReference type="PROSITE" id="PS51387"/>
    </source>
</evidence>
<dbReference type="RefSeq" id="WP_394833365.1">
    <property type="nucleotide sequence ID" value="NZ_CP089929.1"/>
</dbReference>
<dbReference type="SUPFAM" id="SSF56176">
    <property type="entry name" value="FAD-binding/transporter-associated domain-like"/>
    <property type="match status" value="1"/>
</dbReference>
<dbReference type="Proteomes" id="UP001374803">
    <property type="component" value="Chromosome"/>
</dbReference>
<dbReference type="PROSITE" id="PS51387">
    <property type="entry name" value="FAD_PCMH"/>
    <property type="match status" value="1"/>
</dbReference>
<accession>A0ABZ2L3C8</accession>
<protein>
    <submittedName>
        <fullName evidence="2">FAD-binding protein</fullName>
    </submittedName>
</protein>
<feature type="domain" description="FAD-binding PCMH-type" evidence="1">
    <location>
        <begin position="62"/>
        <end position="227"/>
    </location>
</feature>
<keyword evidence="3" id="KW-1185">Reference proteome</keyword>
<dbReference type="InterPro" id="IPR016166">
    <property type="entry name" value="FAD-bd_PCMH"/>
</dbReference>
<organism evidence="2 3">
    <name type="scientific">Pendulispora rubella</name>
    <dbReference type="NCBI Taxonomy" id="2741070"/>
    <lineage>
        <taxon>Bacteria</taxon>
        <taxon>Pseudomonadati</taxon>
        <taxon>Myxococcota</taxon>
        <taxon>Myxococcia</taxon>
        <taxon>Myxococcales</taxon>
        <taxon>Sorangiineae</taxon>
        <taxon>Pendulisporaceae</taxon>
        <taxon>Pendulispora</taxon>
    </lineage>
</organism>
<name>A0ABZ2L3C8_9BACT</name>
<dbReference type="InterPro" id="IPR036318">
    <property type="entry name" value="FAD-bd_PCMH-like_sf"/>
</dbReference>
<evidence type="ECO:0000313" key="2">
    <source>
        <dbReference type="EMBL" id="WXB03731.1"/>
    </source>
</evidence>
<dbReference type="InterPro" id="IPR016169">
    <property type="entry name" value="FAD-bd_PCMH_sub2"/>
</dbReference>
<dbReference type="Pfam" id="PF01565">
    <property type="entry name" value="FAD_binding_4"/>
    <property type="match status" value="1"/>
</dbReference>
<evidence type="ECO:0000313" key="3">
    <source>
        <dbReference type="Proteomes" id="UP001374803"/>
    </source>
</evidence>
<gene>
    <name evidence="2" type="ORF">LVJ94_43355</name>
</gene>